<feature type="transmembrane region" description="Helical" evidence="10">
    <location>
        <begin position="36"/>
        <end position="55"/>
    </location>
</feature>
<evidence type="ECO:0000256" key="7">
    <source>
        <dbReference type="ARBA" id="ARBA00022989"/>
    </source>
</evidence>
<dbReference type="PANTHER" id="PTHR24223">
    <property type="entry name" value="ATP-BINDING CASSETTE SUB-FAMILY C"/>
    <property type="match status" value="1"/>
</dbReference>
<feature type="domain" description="ABC transmembrane type-1" evidence="12">
    <location>
        <begin position="983"/>
        <end position="1252"/>
    </location>
</feature>
<evidence type="ECO:0000256" key="6">
    <source>
        <dbReference type="ARBA" id="ARBA00022840"/>
    </source>
</evidence>
<dbReference type="FunFam" id="3.40.50.300:FF:000838">
    <property type="entry name" value="ABC multidrug transporter (Eurofung)"/>
    <property type="match status" value="1"/>
</dbReference>
<evidence type="ECO:0000313" key="13">
    <source>
        <dbReference type="EMBL" id="KZT34025.1"/>
    </source>
</evidence>
<feature type="compositionally biased region" description="Low complexity" evidence="9">
    <location>
        <begin position="428"/>
        <end position="446"/>
    </location>
</feature>
<name>A0A165Z7M3_9AGAM</name>
<feature type="domain" description="ABC transmembrane type-1" evidence="12">
    <location>
        <begin position="309"/>
        <end position="639"/>
    </location>
</feature>
<comment type="subcellular location">
    <subcellularLocation>
        <location evidence="1">Membrane</location>
        <topology evidence="1">Multi-pass membrane protein</topology>
    </subcellularLocation>
</comment>
<keyword evidence="14" id="KW-1185">Reference proteome</keyword>
<dbReference type="Gene3D" id="1.20.1560.10">
    <property type="entry name" value="ABC transporter type 1, transmembrane domain"/>
    <property type="match status" value="2"/>
</dbReference>
<evidence type="ECO:0000256" key="4">
    <source>
        <dbReference type="ARBA" id="ARBA00022737"/>
    </source>
</evidence>
<evidence type="ECO:0000256" key="1">
    <source>
        <dbReference type="ARBA" id="ARBA00004141"/>
    </source>
</evidence>
<evidence type="ECO:0000256" key="5">
    <source>
        <dbReference type="ARBA" id="ARBA00022741"/>
    </source>
</evidence>
<keyword evidence="5" id="KW-0547">Nucleotide-binding</keyword>
<dbReference type="CDD" id="cd18604">
    <property type="entry name" value="ABC_6TM_VMR1_D2_like"/>
    <property type="match status" value="1"/>
</dbReference>
<dbReference type="Pfam" id="PF00664">
    <property type="entry name" value="ABC_membrane"/>
    <property type="match status" value="2"/>
</dbReference>
<dbReference type="GO" id="GO:0140359">
    <property type="term" value="F:ABC-type transporter activity"/>
    <property type="evidence" value="ECO:0007669"/>
    <property type="project" value="InterPro"/>
</dbReference>
<keyword evidence="3 10" id="KW-0812">Transmembrane</keyword>
<feature type="transmembrane region" description="Helical" evidence="10">
    <location>
        <begin position="1210"/>
        <end position="1229"/>
    </location>
</feature>
<evidence type="ECO:0000256" key="9">
    <source>
        <dbReference type="SAM" id="MobiDB-lite"/>
    </source>
</evidence>
<organism evidence="13 14">
    <name type="scientific">Sistotremastrum suecicum HHB10207 ss-3</name>
    <dbReference type="NCBI Taxonomy" id="1314776"/>
    <lineage>
        <taxon>Eukaryota</taxon>
        <taxon>Fungi</taxon>
        <taxon>Dikarya</taxon>
        <taxon>Basidiomycota</taxon>
        <taxon>Agaricomycotina</taxon>
        <taxon>Agaricomycetes</taxon>
        <taxon>Sistotremastrales</taxon>
        <taxon>Sistotremastraceae</taxon>
        <taxon>Sistotremastrum</taxon>
    </lineage>
</organism>
<feature type="transmembrane region" description="Helical" evidence="10">
    <location>
        <begin position="1124"/>
        <end position="1143"/>
    </location>
</feature>
<keyword evidence="4" id="KW-0677">Repeat</keyword>
<dbReference type="GO" id="GO:0016887">
    <property type="term" value="F:ATP hydrolysis activity"/>
    <property type="evidence" value="ECO:0007669"/>
    <property type="project" value="InterPro"/>
</dbReference>
<dbReference type="InterPro" id="IPR036640">
    <property type="entry name" value="ABC1_TM_sf"/>
</dbReference>
<sequence>MGFQQAFSMPALAAFVPAPQSPVGPADGFFGELIRALPWLGCLVSIIVLGISVLTQMARGRPLLKHRGKSNGDGDSYRSAIHALRLVFSLILLTISGILFGVHGALGIDIPSLLSFGYATLTSVATLCISDRHWQARTSLHTTLIYLAFLTTHTSHDLLPLMRGQPDISFGPLHWVRYGSLLVVSLIIPAILPRHYTLPSTGSDEYSYDEKEKINPALTASYLSLSLYSFLDRLILRASRLPTLEMSSLPPVAAEDTAEYIGDNLLPLLDPTADTKNERRSLIWKLFIAFRIEFLIMGIFNMTQALNDFAGPIATNKILSYIEKGSPIGSIQPWVWILWLALGPIVAAMASQYSIFVKTHAGVRIEAILTQLIFDQPLRMRVNTLSAAEPPKSAPKSTNSFPFGQSRTSSTSSTSSAERKLKQRASDPTATKSSDPTKPKTTPKAPVNGGDQIGLINNLLTVDLKNVIASLDWMIPVIALIRMVLFIWFLYNILGWSAFVGISALAVTSPLPGYTYKVLNTVEKMKMKKSDERLQSVIQTVDLLRMIKLFAWEDRMAEKIDKKREEELKYVWKSTVLGAITTNFNTLFPLASMMITYTIYTLVMRRPLTASVIFPSITVFDMCRAQFTTMDYYIPVIMRGRLSLRRIENFLWSGETVKQEHIISPPLSPSSSTDHLSPLLIRDMAFAWETPAPSGNAGFPISAVSENDARFWLRIDGILEFYEGGINIVCGATGVGKTSLLMALLGEMHQEPLSDQGCVMFPRGGGVAYAAQESWVMNGTVRDNILFQTEYDPERYKKVLHQTALERDIELIDAGDHTEIGEKGITLSGGQKARITLARAVYSDARILLLDDILSSLDAHTSQWIVDKCLMGDLVRGRTVILVAHNIGLTQPIANRMILISGDGQILTQDMRPDCSGPSSPASYDAELSRSSKEDDTSESAQAGERDAKSKTLIGKEEMAVGRVSGSAVKLYVKSLGHPAFVLTCGILLLLTGCMTIAQNWFIVYWTSQYDDHTTASVPVKKYLLIYGGLLLLGVTLSATSWIVYRVGSLRASRTIHKMLVQSILTSTFRWLDTTPVSRITTRCSQDMQAIDTSIPALLHAVAEFSISITISIGMVVYASGWIMLLPAIGILLVGLGCGHVYMKAQLPVKRLMSNARAPLLGHMGATLHGIVSIRAYGAQERVRRELKSRINDYSRTAFLYWDLNRWIGVRMEGLGGIFAGIVAAWLLYGIGTDSIEPGMIGFILRLLYYFSKQILAWVRMSNDLEVNANSLERVQSFLTIEHEAPPSRDATPPAYLPASGDLDVHGLSARYSADGPDVLKDISFSIKSGERVGIVGRTGAGKSSLALSLLRALPMSSGTIAFDGFDINALNLSSIRSNITIIPQHPELMSGTIRENLDPFGEFDDADMNAALKDAGLGESQREDGAEEATTGKNITLDLVIQGGGSNLSLGQRQIIALARAFMRQSKVIIIDEGTAAIDHQTDNAIQTAMKRVLRDVTTIIIAHRLDSVMDADKIMVLDEGRLIEFDTPQTLLRRENSSFRALVERGTRRQRNDDPVVVL</sequence>
<dbReference type="Proteomes" id="UP000076798">
    <property type="component" value="Unassembled WGS sequence"/>
</dbReference>
<keyword evidence="6" id="KW-0067">ATP-binding</keyword>
<evidence type="ECO:0008006" key="15">
    <source>
        <dbReference type="Google" id="ProtNLM"/>
    </source>
</evidence>
<feature type="compositionally biased region" description="Low complexity" evidence="9">
    <location>
        <begin position="406"/>
        <end position="416"/>
    </location>
</feature>
<dbReference type="CDD" id="cd18596">
    <property type="entry name" value="ABC_6TM_VMR1_D1_like"/>
    <property type="match status" value="1"/>
</dbReference>
<dbReference type="InterPro" id="IPR011527">
    <property type="entry name" value="ABC1_TM_dom"/>
</dbReference>
<evidence type="ECO:0000256" key="10">
    <source>
        <dbReference type="SAM" id="Phobius"/>
    </source>
</evidence>
<proteinExistence type="predicted"/>
<evidence type="ECO:0000259" key="12">
    <source>
        <dbReference type="PROSITE" id="PS50929"/>
    </source>
</evidence>
<accession>A0A165Z7M3</accession>
<feature type="transmembrane region" description="Helical" evidence="10">
    <location>
        <begin position="86"/>
        <end position="106"/>
    </location>
</feature>
<dbReference type="InterPro" id="IPR003593">
    <property type="entry name" value="AAA+_ATPase"/>
</dbReference>
<feature type="transmembrane region" description="Helical" evidence="10">
    <location>
        <begin position="282"/>
        <end position="300"/>
    </location>
</feature>
<dbReference type="CDD" id="cd03244">
    <property type="entry name" value="ABCC_MRP_domain2"/>
    <property type="match status" value="1"/>
</dbReference>
<feature type="region of interest" description="Disordered" evidence="9">
    <location>
        <begin position="910"/>
        <end position="949"/>
    </location>
</feature>
<dbReference type="PROSITE" id="PS50929">
    <property type="entry name" value="ABC_TM1F"/>
    <property type="match status" value="2"/>
</dbReference>
<dbReference type="InterPro" id="IPR003439">
    <property type="entry name" value="ABC_transporter-like_ATP-bd"/>
</dbReference>
<dbReference type="Pfam" id="PF00005">
    <property type="entry name" value="ABC_tran"/>
    <property type="match status" value="2"/>
</dbReference>
<dbReference type="InterPro" id="IPR050173">
    <property type="entry name" value="ABC_transporter_C-like"/>
</dbReference>
<feature type="transmembrane region" description="Helical" evidence="10">
    <location>
        <begin position="980"/>
        <end position="1004"/>
    </location>
</feature>
<dbReference type="SMART" id="SM00382">
    <property type="entry name" value="AAA"/>
    <property type="match status" value="2"/>
</dbReference>
<dbReference type="InterPro" id="IPR017871">
    <property type="entry name" value="ABC_transporter-like_CS"/>
</dbReference>
<dbReference type="PANTHER" id="PTHR24223:SF356">
    <property type="entry name" value="ATP-BINDING CASSETTE TRANSPORTER ABC4"/>
    <property type="match status" value="1"/>
</dbReference>
<evidence type="ECO:0000259" key="11">
    <source>
        <dbReference type="PROSITE" id="PS50893"/>
    </source>
</evidence>
<feature type="transmembrane region" description="Helical" evidence="10">
    <location>
        <begin position="1097"/>
        <end position="1118"/>
    </location>
</feature>
<protein>
    <recommendedName>
        <fullName evidence="15">P-loop containing nucleoside triphosphate hydrolase protein</fullName>
    </recommendedName>
</protein>
<feature type="transmembrane region" description="Helical" evidence="10">
    <location>
        <begin position="334"/>
        <end position="356"/>
    </location>
</feature>
<dbReference type="InterPro" id="IPR027417">
    <property type="entry name" value="P-loop_NTPase"/>
</dbReference>
<evidence type="ECO:0000256" key="8">
    <source>
        <dbReference type="ARBA" id="ARBA00023136"/>
    </source>
</evidence>
<evidence type="ECO:0000313" key="14">
    <source>
        <dbReference type="Proteomes" id="UP000076798"/>
    </source>
</evidence>
<dbReference type="GO" id="GO:0016020">
    <property type="term" value="C:membrane"/>
    <property type="evidence" value="ECO:0007669"/>
    <property type="project" value="UniProtKB-SubCell"/>
</dbReference>
<dbReference type="Gene3D" id="3.40.50.300">
    <property type="entry name" value="P-loop containing nucleotide triphosphate hydrolases"/>
    <property type="match status" value="2"/>
</dbReference>
<dbReference type="PROSITE" id="PS50893">
    <property type="entry name" value="ABC_TRANSPORTER_2"/>
    <property type="match status" value="2"/>
</dbReference>
<feature type="domain" description="ABC transporter" evidence="11">
    <location>
        <begin position="699"/>
        <end position="927"/>
    </location>
</feature>
<keyword evidence="8 10" id="KW-0472">Membrane</keyword>
<dbReference type="GO" id="GO:0005524">
    <property type="term" value="F:ATP binding"/>
    <property type="evidence" value="ECO:0007669"/>
    <property type="project" value="UniProtKB-KW"/>
</dbReference>
<feature type="compositionally biased region" description="Polar residues" evidence="9">
    <location>
        <begin position="395"/>
        <end position="405"/>
    </location>
</feature>
<evidence type="ECO:0000256" key="3">
    <source>
        <dbReference type="ARBA" id="ARBA00022692"/>
    </source>
</evidence>
<dbReference type="SUPFAM" id="SSF90123">
    <property type="entry name" value="ABC transporter transmembrane region"/>
    <property type="match status" value="2"/>
</dbReference>
<feature type="transmembrane region" description="Helical" evidence="10">
    <location>
        <begin position="1024"/>
        <end position="1045"/>
    </location>
</feature>
<dbReference type="STRING" id="1314776.A0A165Z7M3"/>
<dbReference type="SUPFAM" id="SSF52540">
    <property type="entry name" value="P-loop containing nucleoside triphosphate hydrolases"/>
    <property type="match status" value="2"/>
</dbReference>
<dbReference type="EMBL" id="KV428204">
    <property type="protein sequence ID" value="KZT34025.1"/>
    <property type="molecule type" value="Genomic_DNA"/>
</dbReference>
<dbReference type="PROSITE" id="PS00211">
    <property type="entry name" value="ABC_TRANSPORTER_1"/>
    <property type="match status" value="1"/>
</dbReference>
<feature type="region of interest" description="Disordered" evidence="9">
    <location>
        <begin position="386"/>
        <end position="449"/>
    </location>
</feature>
<gene>
    <name evidence="13" type="ORF">SISSUDRAFT_1053435</name>
</gene>
<evidence type="ECO:0000256" key="2">
    <source>
        <dbReference type="ARBA" id="ARBA00022448"/>
    </source>
</evidence>
<feature type="domain" description="ABC transporter" evidence="11">
    <location>
        <begin position="1303"/>
        <end position="1546"/>
    </location>
</feature>
<keyword evidence="7 10" id="KW-1133">Transmembrane helix</keyword>
<dbReference type="OrthoDB" id="6500128at2759"/>
<reference evidence="13 14" key="1">
    <citation type="journal article" date="2016" name="Mol. Biol. Evol.">
        <title>Comparative Genomics of Early-Diverging Mushroom-Forming Fungi Provides Insights into the Origins of Lignocellulose Decay Capabilities.</title>
        <authorList>
            <person name="Nagy L.G."/>
            <person name="Riley R."/>
            <person name="Tritt A."/>
            <person name="Adam C."/>
            <person name="Daum C."/>
            <person name="Floudas D."/>
            <person name="Sun H."/>
            <person name="Yadav J.S."/>
            <person name="Pangilinan J."/>
            <person name="Larsson K.H."/>
            <person name="Matsuura K."/>
            <person name="Barry K."/>
            <person name="Labutti K."/>
            <person name="Kuo R."/>
            <person name="Ohm R.A."/>
            <person name="Bhattacharya S.S."/>
            <person name="Shirouzu T."/>
            <person name="Yoshinaga Y."/>
            <person name="Martin F.M."/>
            <person name="Grigoriev I.V."/>
            <person name="Hibbett D.S."/>
        </authorList>
    </citation>
    <scope>NUCLEOTIDE SEQUENCE [LARGE SCALE GENOMIC DNA]</scope>
    <source>
        <strain evidence="13 14">HHB10207 ss-3</strain>
    </source>
</reference>
<keyword evidence="2" id="KW-0813">Transport</keyword>
<dbReference type="FunFam" id="1.20.1560.10:FF:000013">
    <property type="entry name" value="ABC transporter C family member 2"/>
    <property type="match status" value="1"/>
</dbReference>
<feature type="transmembrane region" description="Helical" evidence="10">
    <location>
        <begin position="175"/>
        <end position="194"/>
    </location>
</feature>